<organism evidence="1 2">
    <name type="scientific">Paenibacillus typhae</name>
    <dbReference type="NCBI Taxonomy" id="1174501"/>
    <lineage>
        <taxon>Bacteria</taxon>
        <taxon>Bacillati</taxon>
        <taxon>Bacillota</taxon>
        <taxon>Bacilli</taxon>
        <taxon>Bacillales</taxon>
        <taxon>Paenibacillaceae</taxon>
        <taxon>Paenibacillus</taxon>
    </lineage>
</organism>
<dbReference type="Proteomes" id="UP000199050">
    <property type="component" value="Unassembled WGS sequence"/>
</dbReference>
<sequence>TTEHALKIVRGACRMAQSEDSRMEKLLLHELQPKEISETGLVYSATLNPVVRKEETTREMDKFTI</sequence>
<feature type="non-terminal residue" evidence="1">
    <location>
        <position position="1"/>
    </location>
</feature>
<evidence type="ECO:0000313" key="1">
    <source>
        <dbReference type="EMBL" id="SDL02778.1"/>
    </source>
</evidence>
<accession>A0A1G9GQ78</accession>
<dbReference type="EMBL" id="FNDX01000067">
    <property type="protein sequence ID" value="SDL02778.1"/>
    <property type="molecule type" value="Genomic_DNA"/>
</dbReference>
<dbReference type="AlphaFoldDB" id="A0A1G9GQ78"/>
<keyword evidence="2" id="KW-1185">Reference proteome</keyword>
<gene>
    <name evidence="1" type="ORF">SAMN05216192_16724</name>
</gene>
<reference evidence="2" key="1">
    <citation type="submission" date="2016-10" db="EMBL/GenBank/DDBJ databases">
        <authorList>
            <person name="Varghese N."/>
            <person name="Submissions S."/>
        </authorList>
    </citation>
    <scope>NUCLEOTIDE SEQUENCE [LARGE SCALE GENOMIC DNA]</scope>
    <source>
        <strain evidence="2">CGMCC 1.11012</strain>
    </source>
</reference>
<proteinExistence type="predicted"/>
<protein>
    <submittedName>
        <fullName evidence="1">Uncharacterized protein</fullName>
    </submittedName>
</protein>
<name>A0A1G9GQ78_9BACL</name>
<evidence type="ECO:0000313" key="2">
    <source>
        <dbReference type="Proteomes" id="UP000199050"/>
    </source>
</evidence>